<reference evidence="2" key="1">
    <citation type="submission" date="2021-02" db="EMBL/GenBank/DDBJ databases">
        <authorList>
            <person name="Dougan E. K."/>
            <person name="Rhodes N."/>
            <person name="Thang M."/>
            <person name="Chan C."/>
        </authorList>
    </citation>
    <scope>NUCLEOTIDE SEQUENCE</scope>
</reference>
<gene>
    <name evidence="2" type="ORF">SNEC2469_LOCUS35067</name>
</gene>
<dbReference type="AlphaFoldDB" id="A0A813CI75"/>
<evidence type="ECO:0000256" key="1">
    <source>
        <dbReference type="SAM" id="SignalP"/>
    </source>
</evidence>
<keyword evidence="1" id="KW-0732">Signal</keyword>
<keyword evidence="3" id="KW-1185">Reference proteome</keyword>
<organism evidence="2 3">
    <name type="scientific">Symbiodinium necroappetens</name>
    <dbReference type="NCBI Taxonomy" id="1628268"/>
    <lineage>
        <taxon>Eukaryota</taxon>
        <taxon>Sar</taxon>
        <taxon>Alveolata</taxon>
        <taxon>Dinophyceae</taxon>
        <taxon>Suessiales</taxon>
        <taxon>Symbiodiniaceae</taxon>
        <taxon>Symbiodinium</taxon>
    </lineage>
</organism>
<dbReference type="EMBL" id="CAJNJA010099652">
    <property type="protein sequence ID" value="CAE7943469.1"/>
    <property type="molecule type" value="Genomic_DNA"/>
</dbReference>
<evidence type="ECO:0000313" key="3">
    <source>
        <dbReference type="Proteomes" id="UP000601435"/>
    </source>
</evidence>
<comment type="caution">
    <text evidence="2">The sequence shown here is derived from an EMBL/GenBank/DDBJ whole genome shotgun (WGS) entry which is preliminary data.</text>
</comment>
<protein>
    <submittedName>
        <fullName evidence="2">Uncharacterized protein</fullName>
    </submittedName>
</protein>
<sequence length="310" mass="33884">MGAPTPPLKIFILMSETIGSAVANVAVVVGNRVVEPPKLKWNDLDDFGGSLRNLKQFAEGIENDAMSVGEITLDATREVAEIAVTQAVRLAKTTLEHAKKTAEQGAKIAEAVGRFIADQARAFGEEVAKVGPLVSGLGQELWSEMMSFLNCLKPSTSLCQVLIGRECDCSAGSYVKVFTDRMEMRCVFSRTSEFSQGFGIKAMQDSDPKSGTTLLPGSEFTQPYKMYKDVLRSRDGLQETWVSENKNPCGLCVSEHRTEREVWVVASTLTPFVPNLKPYTVCSITRDSFKTLTILSEGNAETKARGPVRN</sequence>
<accession>A0A813CI75</accession>
<proteinExistence type="predicted"/>
<name>A0A813CI75_9DINO</name>
<dbReference type="Proteomes" id="UP000601435">
    <property type="component" value="Unassembled WGS sequence"/>
</dbReference>
<feature type="chain" id="PRO_5032501496" evidence="1">
    <location>
        <begin position="24"/>
        <end position="310"/>
    </location>
</feature>
<evidence type="ECO:0000313" key="2">
    <source>
        <dbReference type="EMBL" id="CAE7943469.1"/>
    </source>
</evidence>
<feature type="signal peptide" evidence="1">
    <location>
        <begin position="1"/>
        <end position="23"/>
    </location>
</feature>
<dbReference type="OrthoDB" id="439139at2759"/>